<keyword evidence="1" id="KW-0548">Nucleotidyltransferase</keyword>
<dbReference type="EMBL" id="BKCJ010000527">
    <property type="protein sequence ID" value="GEU34000.1"/>
    <property type="molecule type" value="Genomic_DNA"/>
</dbReference>
<name>A0A6L2JB70_TANCI</name>
<protein>
    <submittedName>
        <fullName evidence="1">RNA-directed DNA polymerase, eukaryota</fullName>
    </submittedName>
</protein>
<keyword evidence="1" id="KW-0695">RNA-directed DNA polymerase</keyword>
<proteinExistence type="predicted"/>
<dbReference type="GO" id="GO:0003964">
    <property type="term" value="F:RNA-directed DNA polymerase activity"/>
    <property type="evidence" value="ECO:0007669"/>
    <property type="project" value="UniProtKB-KW"/>
</dbReference>
<sequence length="255" mass="29695">MSKLDRFLVSEGMVAIFSSLSAICLERHLSDHRPILMRELNVNYGPIIFQIYHSWFSKVSFDTLVEETWKSSIPKEVNNIILLKKKFQVLKSAIKQWCKEEKHRSNSSKSSIQSRLTELDIMFDQGKGNVQLVNERHSLLKDLLNLNASASLDMAQKEKIRWSIEVEGAWIDKHAQVIKEFFNHFTNRFSSLVNPRIVLDSQFPSSLSLDQIDDLERNVSYDEIKRAVWDCGVNKSPGPDGFTFEFFKRYWSLMQ</sequence>
<organism evidence="1">
    <name type="scientific">Tanacetum cinerariifolium</name>
    <name type="common">Dalmatian daisy</name>
    <name type="synonym">Chrysanthemum cinerariifolium</name>
    <dbReference type="NCBI Taxonomy" id="118510"/>
    <lineage>
        <taxon>Eukaryota</taxon>
        <taxon>Viridiplantae</taxon>
        <taxon>Streptophyta</taxon>
        <taxon>Embryophyta</taxon>
        <taxon>Tracheophyta</taxon>
        <taxon>Spermatophyta</taxon>
        <taxon>Magnoliopsida</taxon>
        <taxon>eudicotyledons</taxon>
        <taxon>Gunneridae</taxon>
        <taxon>Pentapetalae</taxon>
        <taxon>asterids</taxon>
        <taxon>campanulids</taxon>
        <taxon>Asterales</taxon>
        <taxon>Asteraceae</taxon>
        <taxon>Asteroideae</taxon>
        <taxon>Anthemideae</taxon>
        <taxon>Anthemidinae</taxon>
        <taxon>Tanacetum</taxon>
    </lineage>
</organism>
<keyword evidence="1" id="KW-0808">Transferase</keyword>
<evidence type="ECO:0000313" key="1">
    <source>
        <dbReference type="EMBL" id="GEU34000.1"/>
    </source>
</evidence>
<accession>A0A6L2JB70</accession>
<comment type="caution">
    <text evidence="1">The sequence shown here is derived from an EMBL/GenBank/DDBJ whole genome shotgun (WGS) entry which is preliminary data.</text>
</comment>
<gene>
    <name evidence="1" type="ORF">Tci_005978</name>
</gene>
<reference evidence="1" key="1">
    <citation type="journal article" date="2019" name="Sci. Rep.">
        <title>Draft genome of Tanacetum cinerariifolium, the natural source of mosquito coil.</title>
        <authorList>
            <person name="Yamashiro T."/>
            <person name="Shiraishi A."/>
            <person name="Satake H."/>
            <person name="Nakayama K."/>
        </authorList>
    </citation>
    <scope>NUCLEOTIDE SEQUENCE</scope>
</reference>
<dbReference type="AlphaFoldDB" id="A0A6L2JB70"/>